<evidence type="ECO:0000313" key="2">
    <source>
        <dbReference type="Proteomes" id="UP000639772"/>
    </source>
</evidence>
<dbReference type="EMBL" id="JADCNM010000002">
    <property type="protein sequence ID" value="KAG0494828.1"/>
    <property type="molecule type" value="Genomic_DNA"/>
</dbReference>
<proteinExistence type="predicted"/>
<comment type="caution">
    <text evidence="1">The sequence shown here is derived from an EMBL/GenBank/DDBJ whole genome shotgun (WGS) entry which is preliminary data.</text>
</comment>
<dbReference type="Proteomes" id="UP000639772">
    <property type="component" value="Unassembled WGS sequence"/>
</dbReference>
<evidence type="ECO:0000313" key="1">
    <source>
        <dbReference type="EMBL" id="KAG0494828.1"/>
    </source>
</evidence>
<name>A0A835VF33_VANPL</name>
<accession>A0A835VF33</accession>
<sequence length="146" mass="16557">MQSTSSAISSQAQKTLEAQYTKEWHQLSATVECNSHEKILYRALLAISLLTYLLLESIAQAPEQPPFDKHVANPLLQFQKSDGMGSLRTEIIPQADNALSRRKIPKRTATLLTPQHRQCARISSKHFSYRPQDEIRSRTISNPPFL</sequence>
<dbReference type="AlphaFoldDB" id="A0A835VF33"/>
<reference evidence="1 2" key="1">
    <citation type="journal article" date="2020" name="Nat. Food">
        <title>A phased Vanilla planifolia genome enables genetic improvement of flavour and production.</title>
        <authorList>
            <person name="Hasing T."/>
            <person name="Tang H."/>
            <person name="Brym M."/>
            <person name="Khazi F."/>
            <person name="Huang T."/>
            <person name="Chambers A.H."/>
        </authorList>
    </citation>
    <scope>NUCLEOTIDE SEQUENCE [LARGE SCALE GENOMIC DNA]</scope>
    <source>
        <tissue evidence="1">Leaf</tissue>
    </source>
</reference>
<organism evidence="1 2">
    <name type="scientific">Vanilla planifolia</name>
    <name type="common">Vanilla</name>
    <dbReference type="NCBI Taxonomy" id="51239"/>
    <lineage>
        <taxon>Eukaryota</taxon>
        <taxon>Viridiplantae</taxon>
        <taxon>Streptophyta</taxon>
        <taxon>Embryophyta</taxon>
        <taxon>Tracheophyta</taxon>
        <taxon>Spermatophyta</taxon>
        <taxon>Magnoliopsida</taxon>
        <taxon>Liliopsida</taxon>
        <taxon>Asparagales</taxon>
        <taxon>Orchidaceae</taxon>
        <taxon>Vanilloideae</taxon>
        <taxon>Vanilleae</taxon>
        <taxon>Vanilla</taxon>
    </lineage>
</organism>
<gene>
    <name evidence="1" type="ORF">HPP92_005822</name>
</gene>
<protein>
    <submittedName>
        <fullName evidence="1">Uncharacterized protein</fullName>
    </submittedName>
</protein>